<keyword evidence="5 7" id="KW-1133">Transmembrane helix</keyword>
<proteinExistence type="inferred from homology"/>
<feature type="domain" description="Major facilitator superfamily (MFS) profile" evidence="8">
    <location>
        <begin position="19"/>
        <end position="430"/>
    </location>
</feature>
<dbReference type="InterPro" id="IPR050360">
    <property type="entry name" value="MFS_Sugar_Transporters"/>
</dbReference>
<keyword evidence="3" id="KW-0813">Transport</keyword>
<feature type="transmembrane region" description="Helical" evidence="7">
    <location>
        <begin position="50"/>
        <end position="73"/>
    </location>
</feature>
<dbReference type="InterPro" id="IPR036259">
    <property type="entry name" value="MFS_trans_sf"/>
</dbReference>
<feature type="transmembrane region" description="Helical" evidence="7">
    <location>
        <begin position="142"/>
        <end position="166"/>
    </location>
</feature>
<dbReference type="PROSITE" id="PS00217">
    <property type="entry name" value="SUGAR_TRANSPORT_2"/>
    <property type="match status" value="1"/>
</dbReference>
<evidence type="ECO:0000313" key="9">
    <source>
        <dbReference type="EMBL" id="ASE33232.1"/>
    </source>
</evidence>
<accession>A0AAI8GSW1</accession>
<dbReference type="InterPro" id="IPR005829">
    <property type="entry name" value="Sugar_transporter_CS"/>
</dbReference>
<dbReference type="InterPro" id="IPR020846">
    <property type="entry name" value="MFS_dom"/>
</dbReference>
<comment type="subcellular location">
    <subcellularLocation>
        <location evidence="1">Cell membrane</location>
        <topology evidence="1">Multi-pass membrane protein</topology>
    </subcellularLocation>
</comment>
<evidence type="ECO:0000256" key="1">
    <source>
        <dbReference type="ARBA" id="ARBA00004651"/>
    </source>
</evidence>
<feature type="transmembrane region" description="Helical" evidence="7">
    <location>
        <begin position="315"/>
        <end position="333"/>
    </location>
</feature>
<name>A0AAI8GSW1_MAMSC</name>
<dbReference type="GO" id="GO:0005886">
    <property type="term" value="C:plasma membrane"/>
    <property type="evidence" value="ECO:0007669"/>
    <property type="project" value="UniProtKB-SubCell"/>
</dbReference>
<feature type="transmembrane region" description="Helical" evidence="7">
    <location>
        <begin position="247"/>
        <end position="273"/>
    </location>
</feature>
<dbReference type="Proteomes" id="UP000197058">
    <property type="component" value="Chromosome"/>
</dbReference>
<comment type="similarity">
    <text evidence="2">Belongs to the major facilitator superfamily. Sugar transporter (TC 2.A.1.1) family.</text>
</comment>
<dbReference type="AlphaFoldDB" id="A0AAI8GSW1"/>
<feature type="transmembrane region" description="Helical" evidence="7">
    <location>
        <begin position="383"/>
        <end position="402"/>
    </location>
</feature>
<evidence type="ECO:0000256" key="4">
    <source>
        <dbReference type="ARBA" id="ARBA00022692"/>
    </source>
</evidence>
<feature type="transmembrane region" description="Helical" evidence="7">
    <location>
        <begin position="172"/>
        <end position="190"/>
    </location>
</feature>
<keyword evidence="4 7" id="KW-0812">Transmembrane</keyword>
<evidence type="ECO:0000256" key="7">
    <source>
        <dbReference type="SAM" id="Phobius"/>
    </source>
</evidence>
<feature type="transmembrane region" description="Helical" evidence="7">
    <location>
        <begin position="20"/>
        <end position="44"/>
    </location>
</feature>
<dbReference type="PANTHER" id="PTHR48022">
    <property type="entry name" value="PLASTIDIC GLUCOSE TRANSPORTER 4"/>
    <property type="match status" value="1"/>
</dbReference>
<dbReference type="InterPro" id="IPR005828">
    <property type="entry name" value="MFS_sugar_transport-like"/>
</dbReference>
<feature type="transmembrane region" description="Helical" evidence="7">
    <location>
        <begin position="285"/>
        <end position="306"/>
    </location>
</feature>
<keyword evidence="6 7" id="KW-0472">Membrane</keyword>
<dbReference type="RefSeq" id="WP_078355172.1">
    <property type="nucleotide sequence ID" value="NZ_CP022046.2"/>
</dbReference>
<dbReference type="GO" id="GO:0005351">
    <property type="term" value="F:carbohydrate:proton symporter activity"/>
    <property type="evidence" value="ECO:0007669"/>
    <property type="project" value="TreeGrafter"/>
</dbReference>
<evidence type="ECO:0000313" key="10">
    <source>
        <dbReference type="Proteomes" id="UP000197058"/>
    </source>
</evidence>
<organism evidence="9 10">
    <name type="scientific">Mammaliicoccus sciuri</name>
    <name type="common">Staphylococcus sciuri</name>
    <dbReference type="NCBI Taxonomy" id="1296"/>
    <lineage>
        <taxon>Bacteria</taxon>
        <taxon>Bacillati</taxon>
        <taxon>Bacillota</taxon>
        <taxon>Bacilli</taxon>
        <taxon>Bacillales</taxon>
        <taxon>Staphylococcaceae</taxon>
        <taxon>Mammaliicoccus</taxon>
    </lineage>
</organism>
<dbReference type="KEGG" id="sscu:CEP64_01040"/>
<feature type="transmembrane region" description="Helical" evidence="7">
    <location>
        <begin position="339"/>
        <end position="362"/>
    </location>
</feature>
<evidence type="ECO:0000259" key="8">
    <source>
        <dbReference type="PROSITE" id="PS50850"/>
    </source>
</evidence>
<dbReference type="CDD" id="cd17316">
    <property type="entry name" value="MFS_SV2_like"/>
    <property type="match status" value="1"/>
</dbReference>
<dbReference type="PANTHER" id="PTHR48022:SF2">
    <property type="entry name" value="PLASTIDIC GLUCOSE TRANSPORTER 4"/>
    <property type="match status" value="1"/>
</dbReference>
<evidence type="ECO:0000256" key="2">
    <source>
        <dbReference type="ARBA" id="ARBA00010992"/>
    </source>
</evidence>
<reference evidence="10" key="1">
    <citation type="submission" date="2017-06" db="EMBL/GenBank/DDBJ databases">
        <title>FDA dAtabase for Regulatory Grade micrObial Sequences (FDA-ARGOS): Supporting development and validation of Infectious Disease Dx tests.</title>
        <authorList>
            <person name="Goldberg B."/>
            <person name="Campos J."/>
            <person name="Tallon L."/>
            <person name="Sadzewicz L."/>
            <person name="Sengamalay N."/>
            <person name="Ott S."/>
            <person name="Godinez A."/>
            <person name="Nagaraj S."/>
            <person name="Vavikolanu K."/>
            <person name="Nadendla S."/>
            <person name="George J."/>
            <person name="Geyer C."/>
            <person name="Sichtig H."/>
        </authorList>
    </citation>
    <scope>NUCLEOTIDE SEQUENCE [LARGE SCALE GENOMIC DNA]</scope>
    <source>
        <strain evidence="10">FDAARGOS_285</strain>
    </source>
</reference>
<feature type="transmembrane region" description="Helical" evidence="7">
    <location>
        <begin position="408"/>
        <end position="426"/>
    </location>
</feature>
<evidence type="ECO:0000256" key="5">
    <source>
        <dbReference type="ARBA" id="ARBA00022989"/>
    </source>
</evidence>
<protein>
    <submittedName>
        <fullName evidence="9">MFS transporter</fullName>
    </submittedName>
</protein>
<dbReference type="PROSITE" id="PS50850">
    <property type="entry name" value="MFS"/>
    <property type="match status" value="1"/>
</dbReference>
<dbReference type="EMBL" id="CP022046">
    <property type="protein sequence ID" value="ASE33232.1"/>
    <property type="molecule type" value="Genomic_DNA"/>
</dbReference>
<dbReference type="SUPFAM" id="SSF103473">
    <property type="entry name" value="MFS general substrate transporter"/>
    <property type="match status" value="1"/>
</dbReference>
<dbReference type="Pfam" id="PF00083">
    <property type="entry name" value="Sugar_tr"/>
    <property type="match status" value="1"/>
</dbReference>
<feature type="transmembrane region" description="Helical" evidence="7">
    <location>
        <begin position="85"/>
        <end position="103"/>
    </location>
</feature>
<dbReference type="Gene3D" id="1.20.1250.20">
    <property type="entry name" value="MFS general substrate transporter like domains"/>
    <property type="match status" value="1"/>
</dbReference>
<evidence type="ECO:0000256" key="3">
    <source>
        <dbReference type="ARBA" id="ARBA00022448"/>
    </source>
</evidence>
<evidence type="ECO:0000256" key="6">
    <source>
        <dbReference type="ARBA" id="ARBA00023136"/>
    </source>
</evidence>
<feature type="transmembrane region" description="Helical" evidence="7">
    <location>
        <begin position="109"/>
        <end position="130"/>
    </location>
</feature>
<gene>
    <name evidence="9" type="ORF">CEP64_01040</name>
</gene>
<sequence length="441" mass="48897">MNKDCTMEEMPFSRFHMKIFAYSSGSTFVDGYSLGIIAIALAVMQNSFDMSVTVIGLLGTATLAGMVLGGMFGGYFTDKIGRKKMFILDMLVLAIVTTLQFFATDPVQLIALRFVIGIALGTDYPIAGSLMSEFSPQKKRGALLGGINGFWFVGYAVSFLVGYLLIPLGDTSWRWMLLSGAFPIILLLLARLNMPESPHWLVQQGRKEEAEQIVQKIFGDNVVVSKDTTGHKKTNFKDIFRNGQGKWTFFVSTFWSLQVMTTFAIGTYIPSILYEFGFQDGSQEYLGSAIINIFYLIGVIPALYLIERYGRRPTLIWPFLISTLALFALGYASGLNAPFIVILLLFIIYGIFNTAMGCHQWIYPYELFPTNIRGTGGGFTTTISRVASAISTFFFPVILTNFGVSNTMYIAGFLLLIGFVISVMMAPETKNMNLQEAGSIR</sequence>